<evidence type="ECO:0000313" key="1">
    <source>
        <dbReference type="EMBL" id="MFC3105860.1"/>
    </source>
</evidence>
<gene>
    <name evidence="1" type="ORF">ACFOSU_18475</name>
</gene>
<dbReference type="Proteomes" id="UP001595462">
    <property type="component" value="Unassembled WGS sequence"/>
</dbReference>
<comment type="caution">
    <text evidence="1">The sequence shown here is derived from an EMBL/GenBank/DDBJ whole genome shotgun (WGS) entry which is preliminary data.</text>
</comment>
<name>A0ABV7ETI6_9GAMM</name>
<sequence>MILSPKSLEKLRLLINEETEYRSGPQLVQFFNNLGFKDAYGQGFPSRWVYTDEKLKNINGSPELDRCIREVLAPVNFIGEVDKLDAHIAGFNKFVTFDKWKVVREGAEISFKKLEKIEIEEPPRETEATSEDEFLTREFTNVSVSRIGLESTVSEILDQRIREIEKCFSSGAHLSVILMAGSTLEGVLLGLAFAHPKHFNSANASPKDVSGKVRQFQHWKLSSFIDVAHELRLVQHDTQKFSHTLRDFRNYIHPFQQMASGFTPRQHTAKLCLQVLRAAIHEISENISQIRR</sequence>
<dbReference type="RefSeq" id="WP_380691418.1">
    <property type="nucleotide sequence ID" value="NZ_JBHRSS010000009.1"/>
</dbReference>
<keyword evidence="2" id="KW-1185">Reference proteome</keyword>
<proteinExistence type="predicted"/>
<reference evidence="2" key="1">
    <citation type="journal article" date="2019" name="Int. J. Syst. Evol. Microbiol.">
        <title>The Global Catalogue of Microorganisms (GCM) 10K type strain sequencing project: providing services to taxonomists for standard genome sequencing and annotation.</title>
        <authorList>
            <consortium name="The Broad Institute Genomics Platform"/>
            <consortium name="The Broad Institute Genome Sequencing Center for Infectious Disease"/>
            <person name="Wu L."/>
            <person name="Ma J."/>
        </authorList>
    </citation>
    <scope>NUCLEOTIDE SEQUENCE [LARGE SCALE GENOMIC DNA]</scope>
    <source>
        <strain evidence="2">KCTC 52640</strain>
    </source>
</reference>
<protein>
    <submittedName>
        <fullName evidence="1">Uncharacterized protein</fullName>
    </submittedName>
</protein>
<evidence type="ECO:0000313" key="2">
    <source>
        <dbReference type="Proteomes" id="UP001595462"/>
    </source>
</evidence>
<dbReference type="EMBL" id="JBHRSS010000009">
    <property type="protein sequence ID" value="MFC3105860.1"/>
    <property type="molecule type" value="Genomic_DNA"/>
</dbReference>
<accession>A0ABV7ETI6</accession>
<organism evidence="1 2">
    <name type="scientific">Salinisphaera aquimarina</name>
    <dbReference type="NCBI Taxonomy" id="2094031"/>
    <lineage>
        <taxon>Bacteria</taxon>
        <taxon>Pseudomonadati</taxon>
        <taxon>Pseudomonadota</taxon>
        <taxon>Gammaproteobacteria</taxon>
        <taxon>Salinisphaerales</taxon>
        <taxon>Salinisphaeraceae</taxon>
        <taxon>Salinisphaera</taxon>
    </lineage>
</organism>